<dbReference type="STRING" id="1434701.SAMN05443634_107290"/>
<dbReference type="AlphaFoldDB" id="A0A1M6ZFE0"/>
<dbReference type="Pfam" id="PF05076">
    <property type="entry name" value="SUFU"/>
    <property type="match status" value="1"/>
</dbReference>
<accession>A0A1M6ZFE0</accession>
<keyword evidence="5" id="KW-1185">Reference proteome</keyword>
<evidence type="ECO:0000313" key="3">
    <source>
        <dbReference type="EMBL" id="SHL29063.1"/>
    </source>
</evidence>
<evidence type="ECO:0000313" key="5">
    <source>
        <dbReference type="Proteomes" id="UP000650994"/>
    </source>
</evidence>
<dbReference type="EMBL" id="FRBH01000007">
    <property type="protein sequence ID" value="SHL29063.1"/>
    <property type="molecule type" value="Genomic_DNA"/>
</dbReference>
<reference evidence="2" key="5">
    <citation type="submission" date="2024-05" db="EMBL/GenBank/DDBJ databases">
        <authorList>
            <person name="Sun Q."/>
            <person name="Zhou Y."/>
        </authorList>
    </citation>
    <scope>NUCLEOTIDE SEQUENCE</scope>
    <source>
        <strain evidence="2">CGMCC 1.12707</strain>
    </source>
</reference>
<sequence length="211" mass="24280">MNIEEYKEQYKKDQAVGALSIEKRLKQVYGNLEPRFYSPQVMSFQGGEEPIDGVAVFDVNGYHHLVSYGMSHLYYSEESAGAEFSKWGFEFSFRVKPVKEDEGEDPFWVIQLMNNLGRFVNETKVWFEEYQFLPLGGPIRADSDTDIVGIAFVKDDDLDEIDTPHGKVIFLQMIGLNSKQLKRLEDNSTKEEIMTVLNEIKSVNPKFVTEL</sequence>
<dbReference type="InterPro" id="IPR020941">
    <property type="entry name" value="SUFU-like_domain"/>
</dbReference>
<dbReference type="GO" id="GO:0005737">
    <property type="term" value="C:cytoplasm"/>
    <property type="evidence" value="ECO:0007669"/>
    <property type="project" value="TreeGrafter"/>
</dbReference>
<feature type="domain" description="Suppressor of fused-like" evidence="1">
    <location>
        <begin position="47"/>
        <end position="191"/>
    </location>
</feature>
<gene>
    <name evidence="2" type="ORF">GCM10010984_00050</name>
    <name evidence="3" type="ORF">SAMN05443634_107290</name>
</gene>
<reference evidence="3" key="2">
    <citation type="submission" date="2016-11" db="EMBL/GenBank/DDBJ databases">
        <authorList>
            <person name="Jaros S."/>
            <person name="Januszkiewicz K."/>
            <person name="Wedrychowicz H."/>
        </authorList>
    </citation>
    <scope>NUCLEOTIDE SEQUENCE [LARGE SCALE GENOMIC DNA]</scope>
    <source>
        <strain evidence="3">DSM 27989</strain>
    </source>
</reference>
<dbReference type="OrthoDB" id="9023549at2"/>
<dbReference type="Proteomes" id="UP000650994">
    <property type="component" value="Unassembled WGS sequence"/>
</dbReference>
<dbReference type="SUPFAM" id="SSF103359">
    <property type="entry name" value="Suppressor of Fused, N-terminal domain"/>
    <property type="match status" value="1"/>
</dbReference>
<dbReference type="PANTHER" id="PTHR10928">
    <property type="entry name" value="SUPPRESSOR OF FUSED"/>
    <property type="match status" value="1"/>
</dbReference>
<evidence type="ECO:0000259" key="1">
    <source>
        <dbReference type="Pfam" id="PF05076"/>
    </source>
</evidence>
<reference evidence="4" key="3">
    <citation type="submission" date="2016-11" db="EMBL/GenBank/DDBJ databases">
        <authorList>
            <person name="Varghese N."/>
            <person name="Submissions S."/>
        </authorList>
    </citation>
    <scope>NUCLEOTIDE SEQUENCE [LARGE SCALE GENOMIC DNA]</scope>
    <source>
        <strain evidence="4">DSM 27989</strain>
    </source>
</reference>
<dbReference type="InterPro" id="IPR037181">
    <property type="entry name" value="SUFU_N"/>
</dbReference>
<reference evidence="2" key="1">
    <citation type="journal article" date="2014" name="Int. J. Syst. Evol. Microbiol.">
        <title>Complete genome of a new Firmicutes species belonging to the dominant human colonic microbiota ('Ruminococcus bicirculans') reveals two chromosomes and a selective capacity to utilize plant glucans.</title>
        <authorList>
            <consortium name="NISC Comparative Sequencing Program"/>
            <person name="Wegmann U."/>
            <person name="Louis P."/>
            <person name="Goesmann A."/>
            <person name="Henrissat B."/>
            <person name="Duncan S.H."/>
            <person name="Flint H.J."/>
        </authorList>
    </citation>
    <scope>NUCLEOTIDE SEQUENCE</scope>
    <source>
        <strain evidence="2">CGMCC 1.12707</strain>
    </source>
</reference>
<evidence type="ECO:0000313" key="2">
    <source>
        <dbReference type="EMBL" id="GGE86184.1"/>
    </source>
</evidence>
<dbReference type="Proteomes" id="UP000184120">
    <property type="component" value="Unassembled WGS sequence"/>
</dbReference>
<dbReference type="InterPro" id="IPR007768">
    <property type="entry name" value="Suppressor_of_fused"/>
</dbReference>
<evidence type="ECO:0000313" key="4">
    <source>
        <dbReference type="Proteomes" id="UP000184120"/>
    </source>
</evidence>
<proteinExistence type="predicted"/>
<protein>
    <submittedName>
        <fullName evidence="3">Suppressor of fused protein (SUFU)</fullName>
    </submittedName>
</protein>
<dbReference type="RefSeq" id="WP_072932508.1">
    <property type="nucleotide sequence ID" value="NZ_BMFL01000001.1"/>
</dbReference>
<name>A0A1M6ZFE0_9FLAO</name>
<dbReference type="PANTHER" id="PTHR10928:SF2">
    <property type="entry name" value="SUPPRESSOR OF FUSED HOMOLOG"/>
    <property type="match status" value="1"/>
</dbReference>
<organism evidence="3 4">
    <name type="scientific">Chishuiella changwenlii</name>
    <dbReference type="NCBI Taxonomy" id="1434701"/>
    <lineage>
        <taxon>Bacteria</taxon>
        <taxon>Pseudomonadati</taxon>
        <taxon>Bacteroidota</taxon>
        <taxon>Flavobacteriia</taxon>
        <taxon>Flavobacteriales</taxon>
        <taxon>Weeksellaceae</taxon>
        <taxon>Chishuiella</taxon>
    </lineage>
</organism>
<reference evidence="5" key="4">
    <citation type="journal article" date="2019" name="Int. J. Syst. Evol. Microbiol.">
        <title>The Global Catalogue of Microorganisms (GCM) 10K type strain sequencing project: providing services to taxonomists for standard genome sequencing and annotation.</title>
        <authorList>
            <consortium name="The Broad Institute Genomics Platform"/>
            <consortium name="The Broad Institute Genome Sequencing Center for Infectious Disease"/>
            <person name="Wu L."/>
            <person name="Ma J."/>
        </authorList>
    </citation>
    <scope>NUCLEOTIDE SEQUENCE [LARGE SCALE GENOMIC DNA]</scope>
    <source>
        <strain evidence="5">CGMCC 1.12707</strain>
    </source>
</reference>
<dbReference type="EMBL" id="BMFL01000001">
    <property type="protein sequence ID" value="GGE86184.1"/>
    <property type="molecule type" value="Genomic_DNA"/>
</dbReference>